<dbReference type="SUPFAM" id="SSF55961">
    <property type="entry name" value="Bet v1-like"/>
    <property type="match status" value="2"/>
</dbReference>
<name>A0ABP7YJZ6_9ACTN</name>
<dbReference type="InterPro" id="IPR005031">
    <property type="entry name" value="COQ10_START"/>
</dbReference>
<protein>
    <recommendedName>
        <fullName evidence="1">Coenzyme Q-binding protein COQ10 START domain-containing protein</fullName>
    </recommendedName>
</protein>
<dbReference type="Proteomes" id="UP001501845">
    <property type="component" value="Unassembled WGS sequence"/>
</dbReference>
<dbReference type="InterPro" id="IPR023393">
    <property type="entry name" value="START-like_dom_sf"/>
</dbReference>
<dbReference type="RefSeq" id="WP_114872579.1">
    <property type="nucleotide sequence ID" value="NZ_BAABBU010000015.1"/>
</dbReference>
<reference evidence="3" key="1">
    <citation type="journal article" date="2019" name="Int. J. Syst. Evol. Microbiol.">
        <title>The Global Catalogue of Microorganisms (GCM) 10K type strain sequencing project: providing services to taxonomists for standard genome sequencing and annotation.</title>
        <authorList>
            <consortium name="The Broad Institute Genomics Platform"/>
            <consortium name="The Broad Institute Genome Sequencing Center for Infectious Disease"/>
            <person name="Wu L."/>
            <person name="Ma J."/>
        </authorList>
    </citation>
    <scope>NUCLEOTIDE SEQUENCE [LARGE SCALE GENOMIC DNA]</scope>
    <source>
        <strain evidence="3">JCM 17589</strain>
    </source>
</reference>
<sequence>MPSQPVRSVRRTVRVAAPAHVVYGMLADAPRWPVLLPSYVHVERMDFDGAGETLLAWEFQDGRVRSSRLRRTLRPQAHRVDFEQDDPAWPGDTVAGSWSAEPDGAERSLVTLWQQTPNAPANAPAGPDGLDADTAGRLARLREAAERWDRLDELLLAFEERMRVEGPAELVYDFLYRVEDWPELLPHVDGSSVREDRPGTQVVVLDTAAAGAGPAAGPDDGAAGFETVRLCFPHAGRIVFKETAPPAPLTAHSGEWSLVPDESGLTVVCAHRVLLGEEPLEAALGAGALPVDARRQVRERLGRESRQTLRLAKWHAESPVRRLRQGRGGSRR</sequence>
<dbReference type="Pfam" id="PF10604">
    <property type="entry name" value="Polyketide_cyc2"/>
    <property type="match status" value="1"/>
</dbReference>
<dbReference type="Gene3D" id="3.30.530.20">
    <property type="match status" value="2"/>
</dbReference>
<evidence type="ECO:0000313" key="3">
    <source>
        <dbReference type="Proteomes" id="UP001501845"/>
    </source>
</evidence>
<keyword evidence="3" id="KW-1185">Reference proteome</keyword>
<gene>
    <name evidence="2" type="ORF">GCM10022285_33260</name>
</gene>
<accession>A0ABP7YJZ6</accession>
<evidence type="ECO:0000259" key="1">
    <source>
        <dbReference type="Pfam" id="PF03364"/>
    </source>
</evidence>
<dbReference type="EMBL" id="BAABBU010000015">
    <property type="protein sequence ID" value="GAA4137269.1"/>
    <property type="molecule type" value="Genomic_DNA"/>
</dbReference>
<organism evidence="2 3">
    <name type="scientific">Streptomyces tunisiensis</name>
    <dbReference type="NCBI Taxonomy" id="948699"/>
    <lineage>
        <taxon>Bacteria</taxon>
        <taxon>Bacillati</taxon>
        <taxon>Actinomycetota</taxon>
        <taxon>Actinomycetes</taxon>
        <taxon>Kitasatosporales</taxon>
        <taxon>Streptomycetaceae</taxon>
        <taxon>Streptomyces</taxon>
    </lineage>
</organism>
<feature type="domain" description="Coenzyme Q-binding protein COQ10 START" evidence="1">
    <location>
        <begin position="164"/>
        <end position="286"/>
    </location>
</feature>
<comment type="caution">
    <text evidence="2">The sequence shown here is derived from an EMBL/GenBank/DDBJ whole genome shotgun (WGS) entry which is preliminary data.</text>
</comment>
<evidence type="ECO:0000313" key="2">
    <source>
        <dbReference type="EMBL" id="GAA4137269.1"/>
    </source>
</evidence>
<dbReference type="InterPro" id="IPR019587">
    <property type="entry name" value="Polyketide_cyclase/dehydratase"/>
</dbReference>
<dbReference type="Pfam" id="PF03364">
    <property type="entry name" value="Polyketide_cyc"/>
    <property type="match status" value="1"/>
</dbReference>
<proteinExistence type="predicted"/>